<accession>A0A501WXA1</accession>
<dbReference type="EMBL" id="VFRR01000011">
    <property type="protein sequence ID" value="TPE52784.1"/>
    <property type="molecule type" value="Genomic_DNA"/>
</dbReference>
<dbReference type="OrthoDB" id="6120634at2"/>
<protein>
    <submittedName>
        <fullName evidence="1">Uncharacterized protein</fullName>
    </submittedName>
</protein>
<evidence type="ECO:0000313" key="1">
    <source>
        <dbReference type="EMBL" id="TPE52784.1"/>
    </source>
</evidence>
<sequence>MASDKELNKQRIIDEFLRCFRKMLMEPELSAELVRIAKEHINEPNAYQRIAEEVSSQTTLKITEDHSEADKLFIKLLMDVVKGDSMLY</sequence>
<dbReference type="RefSeq" id="WP_140588104.1">
    <property type="nucleotide sequence ID" value="NZ_VFRR01000011.1"/>
</dbReference>
<evidence type="ECO:0000313" key="2">
    <source>
        <dbReference type="Proteomes" id="UP000315901"/>
    </source>
</evidence>
<dbReference type="AlphaFoldDB" id="A0A501WXA1"/>
<proteinExistence type="predicted"/>
<comment type="caution">
    <text evidence="1">The sequence shown here is derived from an EMBL/GenBank/DDBJ whole genome shotgun (WGS) entry which is preliminary data.</text>
</comment>
<name>A0A501WXA1_9GAMM</name>
<gene>
    <name evidence="1" type="ORF">FJM67_07145</name>
</gene>
<keyword evidence="2" id="KW-1185">Reference proteome</keyword>
<reference evidence="1 2" key="1">
    <citation type="submission" date="2019-06" db="EMBL/GenBank/DDBJ databases">
        <title>A novel bacterium of genus Marinomonas, isolated from coastal sand.</title>
        <authorList>
            <person name="Huang H."/>
            <person name="Mo K."/>
            <person name="Hu Y."/>
        </authorList>
    </citation>
    <scope>NUCLEOTIDE SEQUENCE [LARGE SCALE GENOMIC DNA]</scope>
    <source>
        <strain evidence="1 2">HB171799</strain>
    </source>
</reference>
<dbReference type="Proteomes" id="UP000315901">
    <property type="component" value="Unassembled WGS sequence"/>
</dbReference>
<organism evidence="1 2">
    <name type="scientific">Maribrevibacterium harenarium</name>
    <dbReference type="NCBI Taxonomy" id="2589817"/>
    <lineage>
        <taxon>Bacteria</taxon>
        <taxon>Pseudomonadati</taxon>
        <taxon>Pseudomonadota</taxon>
        <taxon>Gammaproteobacteria</taxon>
        <taxon>Oceanospirillales</taxon>
        <taxon>Oceanospirillaceae</taxon>
        <taxon>Maribrevibacterium</taxon>
    </lineage>
</organism>